<organism evidence="1 2">
    <name type="scientific">Hypoxylon rubiginosum</name>
    <dbReference type="NCBI Taxonomy" id="110542"/>
    <lineage>
        <taxon>Eukaryota</taxon>
        <taxon>Fungi</taxon>
        <taxon>Dikarya</taxon>
        <taxon>Ascomycota</taxon>
        <taxon>Pezizomycotina</taxon>
        <taxon>Sordariomycetes</taxon>
        <taxon>Xylariomycetidae</taxon>
        <taxon>Xylariales</taxon>
        <taxon>Hypoxylaceae</taxon>
        <taxon>Hypoxylon</taxon>
    </lineage>
</organism>
<keyword evidence="2" id="KW-1185">Reference proteome</keyword>
<comment type="caution">
    <text evidence="1">The sequence shown here is derived from an EMBL/GenBank/DDBJ whole genome shotgun (WGS) entry which is preliminary data.</text>
</comment>
<name>A0ACC0DEF9_9PEZI</name>
<dbReference type="EMBL" id="MU394288">
    <property type="protein sequence ID" value="KAI6091186.1"/>
    <property type="molecule type" value="Genomic_DNA"/>
</dbReference>
<accession>A0ACC0DEF9</accession>
<protein>
    <submittedName>
        <fullName evidence="1">Uncharacterized protein</fullName>
    </submittedName>
</protein>
<evidence type="ECO:0000313" key="1">
    <source>
        <dbReference type="EMBL" id="KAI6091186.1"/>
    </source>
</evidence>
<evidence type="ECO:0000313" key="2">
    <source>
        <dbReference type="Proteomes" id="UP001497680"/>
    </source>
</evidence>
<proteinExistence type="predicted"/>
<reference evidence="1 2" key="1">
    <citation type="journal article" date="2022" name="New Phytol.">
        <title>Ecological generalism drives hyperdiversity of secondary metabolite gene clusters in xylarialean endophytes.</title>
        <authorList>
            <person name="Franco M.E.E."/>
            <person name="Wisecaver J.H."/>
            <person name="Arnold A.E."/>
            <person name="Ju Y.M."/>
            <person name="Slot J.C."/>
            <person name="Ahrendt S."/>
            <person name="Moore L.P."/>
            <person name="Eastman K.E."/>
            <person name="Scott K."/>
            <person name="Konkel Z."/>
            <person name="Mondo S.J."/>
            <person name="Kuo A."/>
            <person name="Hayes R.D."/>
            <person name="Haridas S."/>
            <person name="Andreopoulos B."/>
            <person name="Riley R."/>
            <person name="LaButti K."/>
            <person name="Pangilinan J."/>
            <person name="Lipzen A."/>
            <person name="Amirebrahimi M."/>
            <person name="Yan J."/>
            <person name="Adam C."/>
            <person name="Keymanesh K."/>
            <person name="Ng V."/>
            <person name="Louie K."/>
            <person name="Northen T."/>
            <person name="Drula E."/>
            <person name="Henrissat B."/>
            <person name="Hsieh H.M."/>
            <person name="Youens-Clark K."/>
            <person name="Lutzoni F."/>
            <person name="Miadlikowska J."/>
            <person name="Eastwood D.C."/>
            <person name="Hamelin R.C."/>
            <person name="Grigoriev I.V."/>
            <person name="U'Ren J.M."/>
        </authorList>
    </citation>
    <scope>NUCLEOTIDE SEQUENCE [LARGE SCALE GENOMIC DNA]</scope>
    <source>
        <strain evidence="1 2">ER1909</strain>
    </source>
</reference>
<dbReference type="Proteomes" id="UP001497680">
    <property type="component" value="Unassembled WGS sequence"/>
</dbReference>
<gene>
    <name evidence="1" type="ORF">F4821DRAFT_255468</name>
</gene>
<sequence length="117" mass="13241">MLRQNYTHQSFRRRRLLLLAFLQCLDYECGYEEAEPLMSQVLDAEKGLVLECRDLPDGRPKTGCGIDESQIPGPTDLHGNIALQRVPPLADSNLEPDEDNKSDDPHLWITTCFISQG</sequence>